<accession>A0A3G8JU20</accession>
<feature type="compositionally biased region" description="Low complexity" evidence="1">
    <location>
        <begin position="109"/>
        <end position="127"/>
    </location>
</feature>
<reference evidence="3 4" key="1">
    <citation type="submission" date="2018-11" db="EMBL/GenBank/DDBJ databases">
        <title>Gordonia insulae sp. nov., isolated from an island soil.</title>
        <authorList>
            <person name="Kim Y.S."/>
            <person name="Kim S.B."/>
        </authorList>
    </citation>
    <scope>NUCLEOTIDE SEQUENCE [LARGE SCALE GENOMIC DNA]</scope>
    <source>
        <strain evidence="3 4">MMS17-SY073</strain>
    </source>
</reference>
<gene>
    <name evidence="3" type="ORF">D7316_04662</name>
</gene>
<proteinExistence type="predicted"/>
<dbReference type="EMBL" id="CP033972">
    <property type="protein sequence ID" value="AZG48049.1"/>
    <property type="molecule type" value="Genomic_DNA"/>
</dbReference>
<feature type="chain" id="PRO_5018087841" evidence="2">
    <location>
        <begin position="31"/>
        <end position="187"/>
    </location>
</feature>
<feature type="region of interest" description="Disordered" evidence="1">
    <location>
        <begin position="105"/>
        <end position="127"/>
    </location>
</feature>
<evidence type="ECO:0000256" key="2">
    <source>
        <dbReference type="SAM" id="SignalP"/>
    </source>
</evidence>
<organism evidence="3 4">
    <name type="scientific">Gordonia insulae</name>
    <dbReference type="NCBI Taxonomy" id="2420509"/>
    <lineage>
        <taxon>Bacteria</taxon>
        <taxon>Bacillati</taxon>
        <taxon>Actinomycetota</taxon>
        <taxon>Actinomycetes</taxon>
        <taxon>Mycobacteriales</taxon>
        <taxon>Gordoniaceae</taxon>
        <taxon>Gordonia</taxon>
    </lineage>
</organism>
<dbReference type="Proteomes" id="UP000271469">
    <property type="component" value="Chromosome"/>
</dbReference>
<dbReference type="KEGG" id="gom:D7316_04662"/>
<evidence type="ECO:0000256" key="1">
    <source>
        <dbReference type="SAM" id="MobiDB-lite"/>
    </source>
</evidence>
<evidence type="ECO:0000313" key="3">
    <source>
        <dbReference type="EMBL" id="AZG48049.1"/>
    </source>
</evidence>
<sequence>MKNSLTTRMAGIALAGAIGIAGFATAPAFAEPSAAGPAATSPAEVTPGAGVDWRLVQQNAAAAGDAQGAAAAAWILGEHTSTTPTALDKSNLSSAVLAATRYSPVADESSSGSSSGSAGSSSGSASGSSDLIEQAVDDFFDNFDWETVTVPLLSIFLQSQGIPAIIATPLAQIIWGAIEATFPQRAV</sequence>
<feature type="signal peptide" evidence="2">
    <location>
        <begin position="1"/>
        <end position="30"/>
    </location>
</feature>
<keyword evidence="4" id="KW-1185">Reference proteome</keyword>
<dbReference type="OrthoDB" id="10015356at2"/>
<keyword evidence="2" id="KW-0732">Signal</keyword>
<evidence type="ECO:0000313" key="4">
    <source>
        <dbReference type="Proteomes" id="UP000271469"/>
    </source>
</evidence>
<dbReference type="AlphaFoldDB" id="A0A3G8JU20"/>
<name>A0A3G8JU20_9ACTN</name>
<dbReference type="RefSeq" id="WP_124710320.1">
    <property type="nucleotide sequence ID" value="NZ_CP033972.1"/>
</dbReference>
<protein>
    <submittedName>
        <fullName evidence="3">Uncharacterized protein</fullName>
    </submittedName>
</protein>